<dbReference type="InterPro" id="IPR027417">
    <property type="entry name" value="P-loop_NTPase"/>
</dbReference>
<gene>
    <name evidence="1" type="ORF">F4560_006802</name>
</gene>
<accession>A0A7W9HRE7</accession>
<keyword evidence="2" id="KW-1185">Reference proteome</keyword>
<comment type="caution">
    <text evidence="1">The sequence shown here is derived from an EMBL/GenBank/DDBJ whole genome shotgun (WGS) entry which is preliminary data.</text>
</comment>
<protein>
    <submittedName>
        <fullName evidence="1">Putative kinase</fullName>
    </submittedName>
</protein>
<dbReference type="Pfam" id="PF13671">
    <property type="entry name" value="AAA_33"/>
    <property type="match status" value="1"/>
</dbReference>
<reference evidence="1 2" key="1">
    <citation type="submission" date="2020-08" db="EMBL/GenBank/DDBJ databases">
        <title>Sequencing the genomes of 1000 actinobacteria strains.</title>
        <authorList>
            <person name="Klenk H.-P."/>
        </authorList>
    </citation>
    <scope>NUCLEOTIDE SEQUENCE [LARGE SCALE GENOMIC DNA]</scope>
    <source>
        <strain evidence="1 2">DSM 45486</strain>
    </source>
</reference>
<evidence type="ECO:0000313" key="2">
    <source>
        <dbReference type="Proteomes" id="UP000552097"/>
    </source>
</evidence>
<dbReference type="GO" id="GO:0016301">
    <property type="term" value="F:kinase activity"/>
    <property type="evidence" value="ECO:0007669"/>
    <property type="project" value="UniProtKB-KW"/>
</dbReference>
<organism evidence="1 2">
    <name type="scientific">Saccharothrix ecbatanensis</name>
    <dbReference type="NCBI Taxonomy" id="1105145"/>
    <lineage>
        <taxon>Bacteria</taxon>
        <taxon>Bacillati</taxon>
        <taxon>Actinomycetota</taxon>
        <taxon>Actinomycetes</taxon>
        <taxon>Pseudonocardiales</taxon>
        <taxon>Pseudonocardiaceae</taxon>
        <taxon>Saccharothrix</taxon>
    </lineage>
</organism>
<dbReference type="Gene3D" id="3.40.50.300">
    <property type="entry name" value="P-loop containing nucleotide triphosphate hydrolases"/>
    <property type="match status" value="1"/>
</dbReference>
<dbReference type="EMBL" id="JACHMO010000001">
    <property type="protein sequence ID" value="MBB5807034.1"/>
    <property type="molecule type" value="Genomic_DNA"/>
</dbReference>
<sequence>MKLLASENVIVSKPRAGRVVNAPEQAERHEVRTDSPRVLLVGGYAGSGKTELGRVLARETGWSMLDKDTLTRPVVEAALELLGQSPHDRESEEYVSRIRPREYEALINAMTENVQCGNSAIVTAPFIKEFNDVAWLNRIEASCIDMGATLSIVWVHCDAETMHTYIRHRGAARDSFKLDNWSSYVSSIDIGFRPPVPHSTIDNSASGAPLQRQARELVGMVMTQR</sequence>
<keyword evidence="1" id="KW-0808">Transferase</keyword>
<dbReference type="AlphaFoldDB" id="A0A7W9HRE7"/>
<evidence type="ECO:0000313" key="1">
    <source>
        <dbReference type="EMBL" id="MBB5807034.1"/>
    </source>
</evidence>
<dbReference type="Proteomes" id="UP000552097">
    <property type="component" value="Unassembled WGS sequence"/>
</dbReference>
<dbReference type="SUPFAM" id="SSF52540">
    <property type="entry name" value="P-loop containing nucleoside triphosphate hydrolases"/>
    <property type="match status" value="1"/>
</dbReference>
<name>A0A7W9HRE7_9PSEU</name>
<proteinExistence type="predicted"/>
<keyword evidence="1" id="KW-0418">Kinase</keyword>